<evidence type="ECO:0000259" key="3">
    <source>
        <dbReference type="PROSITE" id="PS51677"/>
    </source>
</evidence>
<protein>
    <submittedName>
        <fullName evidence="4">Polysaccharide deacetylase</fullName>
    </submittedName>
</protein>
<proteinExistence type="predicted"/>
<name>A0A1G6X1D1_9BURK</name>
<dbReference type="PROSITE" id="PS51677">
    <property type="entry name" value="NODB"/>
    <property type="match status" value="1"/>
</dbReference>
<dbReference type="STRING" id="416944.SAMN05421548_12420"/>
<gene>
    <name evidence="4" type="ORF">SAMN05421548_12420</name>
</gene>
<dbReference type="EMBL" id="FMYQ01000024">
    <property type="protein sequence ID" value="SDD71126.1"/>
    <property type="molecule type" value="Genomic_DNA"/>
</dbReference>
<dbReference type="SUPFAM" id="SSF88713">
    <property type="entry name" value="Glycoside hydrolase/deacetylase"/>
    <property type="match status" value="1"/>
</dbReference>
<dbReference type="CDD" id="cd10918">
    <property type="entry name" value="CE4_NodB_like_5s_6s"/>
    <property type="match status" value="1"/>
</dbReference>
<dbReference type="InterPro" id="IPR051398">
    <property type="entry name" value="Polysacch_Deacetylase"/>
</dbReference>
<keyword evidence="1 2" id="KW-0732">Signal</keyword>
<reference evidence="5" key="1">
    <citation type="submission" date="2016-09" db="EMBL/GenBank/DDBJ databases">
        <authorList>
            <person name="Varghese N."/>
            <person name="Submissions S."/>
        </authorList>
    </citation>
    <scope>NUCLEOTIDE SEQUENCE [LARGE SCALE GENOMIC DNA]</scope>
    <source>
        <strain evidence="5">TNe-862</strain>
    </source>
</reference>
<dbReference type="PANTHER" id="PTHR34216">
    <property type="match status" value="1"/>
</dbReference>
<dbReference type="InterPro" id="IPR002509">
    <property type="entry name" value="NODB_dom"/>
</dbReference>
<dbReference type="GO" id="GO:0016810">
    <property type="term" value="F:hydrolase activity, acting on carbon-nitrogen (but not peptide) bonds"/>
    <property type="evidence" value="ECO:0007669"/>
    <property type="project" value="InterPro"/>
</dbReference>
<evidence type="ECO:0000313" key="5">
    <source>
        <dbReference type="Proteomes" id="UP000198908"/>
    </source>
</evidence>
<dbReference type="PANTHER" id="PTHR34216:SF7">
    <property type="entry name" value="POLY-BETA-1,6-N-ACETYL-D-GLUCOSAMINE N-DEACETYLASE"/>
    <property type="match status" value="1"/>
</dbReference>
<evidence type="ECO:0000256" key="1">
    <source>
        <dbReference type="ARBA" id="ARBA00022729"/>
    </source>
</evidence>
<dbReference type="Gene3D" id="3.20.20.370">
    <property type="entry name" value="Glycoside hydrolase/deacetylase"/>
    <property type="match status" value="1"/>
</dbReference>
<sequence>MRAFHRKLGCMLTLLLAMATALRPFAALAEAEPAAPEASILVYHRFADEATDSMTVRVATFEAHLAWLRAHGYRIVPLRDIVAWIDDPSATLPPKAIAITVDDGHRSVYEVMRPIVLRERFPVTLFIYPSAISNASYAMTWPELRELRDTGLFDIQSHTWWHPNFNTERRRLSGPAFEQFALTQFTHSRDLLEHQLGGRVDMLAWPFGIYDDELVALARHAGYRAAFTIEPHNVARSTQPLAIPRFLMVDACTPARLGQLLGQHPAARQPQP</sequence>
<dbReference type="RefSeq" id="WP_245746978.1">
    <property type="nucleotide sequence ID" value="NZ_FMYQ01000024.1"/>
</dbReference>
<accession>A0A1G6X1D1</accession>
<feature type="signal peptide" evidence="2">
    <location>
        <begin position="1"/>
        <end position="29"/>
    </location>
</feature>
<evidence type="ECO:0000313" key="4">
    <source>
        <dbReference type="EMBL" id="SDD71126.1"/>
    </source>
</evidence>
<dbReference type="Proteomes" id="UP000198908">
    <property type="component" value="Unassembled WGS sequence"/>
</dbReference>
<evidence type="ECO:0000256" key="2">
    <source>
        <dbReference type="SAM" id="SignalP"/>
    </source>
</evidence>
<dbReference type="AlphaFoldDB" id="A0A1G6X1D1"/>
<keyword evidence="5" id="KW-1185">Reference proteome</keyword>
<dbReference type="InterPro" id="IPR011330">
    <property type="entry name" value="Glyco_hydro/deAcase_b/a-brl"/>
</dbReference>
<feature type="chain" id="PRO_5011597186" evidence="2">
    <location>
        <begin position="30"/>
        <end position="272"/>
    </location>
</feature>
<dbReference type="GO" id="GO:0005975">
    <property type="term" value="P:carbohydrate metabolic process"/>
    <property type="evidence" value="ECO:0007669"/>
    <property type="project" value="InterPro"/>
</dbReference>
<organism evidence="4 5">
    <name type="scientific">Paraburkholderia lycopersici</name>
    <dbReference type="NCBI Taxonomy" id="416944"/>
    <lineage>
        <taxon>Bacteria</taxon>
        <taxon>Pseudomonadati</taxon>
        <taxon>Pseudomonadota</taxon>
        <taxon>Betaproteobacteria</taxon>
        <taxon>Burkholderiales</taxon>
        <taxon>Burkholderiaceae</taxon>
        <taxon>Paraburkholderia</taxon>
    </lineage>
</organism>
<dbReference type="Pfam" id="PF01522">
    <property type="entry name" value="Polysacc_deac_1"/>
    <property type="match status" value="1"/>
</dbReference>
<feature type="domain" description="NodB homology" evidence="3">
    <location>
        <begin position="95"/>
        <end position="272"/>
    </location>
</feature>